<dbReference type="EMBL" id="CAJVCH010438753">
    <property type="protein sequence ID" value="CAG7819086.1"/>
    <property type="molecule type" value="Genomic_DNA"/>
</dbReference>
<dbReference type="AlphaFoldDB" id="A0A8J2P8U8"/>
<reference evidence="1" key="1">
    <citation type="submission" date="2021-06" db="EMBL/GenBank/DDBJ databases">
        <authorList>
            <person name="Hodson N. C."/>
            <person name="Mongue J. A."/>
            <person name="Jaron S. K."/>
        </authorList>
    </citation>
    <scope>NUCLEOTIDE SEQUENCE</scope>
</reference>
<sequence>YLKSQKFQEFPTEILENLFGEFRPNSVNIVKANTGINNLC</sequence>
<protein>
    <submittedName>
        <fullName evidence="1">Uncharacterized protein</fullName>
    </submittedName>
</protein>
<proteinExistence type="predicted"/>
<dbReference type="Proteomes" id="UP000708208">
    <property type="component" value="Unassembled WGS sequence"/>
</dbReference>
<feature type="non-terminal residue" evidence="1">
    <location>
        <position position="1"/>
    </location>
</feature>
<evidence type="ECO:0000313" key="2">
    <source>
        <dbReference type="Proteomes" id="UP000708208"/>
    </source>
</evidence>
<accession>A0A8J2P8U8</accession>
<evidence type="ECO:0000313" key="1">
    <source>
        <dbReference type="EMBL" id="CAG7819086.1"/>
    </source>
</evidence>
<keyword evidence="2" id="KW-1185">Reference proteome</keyword>
<name>A0A8J2P8U8_9HEXA</name>
<comment type="caution">
    <text evidence="1">The sequence shown here is derived from an EMBL/GenBank/DDBJ whole genome shotgun (WGS) entry which is preliminary data.</text>
</comment>
<gene>
    <name evidence="1" type="ORF">AFUS01_LOCUS29556</name>
</gene>
<organism evidence="1 2">
    <name type="scientific">Allacma fusca</name>
    <dbReference type="NCBI Taxonomy" id="39272"/>
    <lineage>
        <taxon>Eukaryota</taxon>
        <taxon>Metazoa</taxon>
        <taxon>Ecdysozoa</taxon>
        <taxon>Arthropoda</taxon>
        <taxon>Hexapoda</taxon>
        <taxon>Collembola</taxon>
        <taxon>Symphypleona</taxon>
        <taxon>Sminthuridae</taxon>
        <taxon>Allacma</taxon>
    </lineage>
</organism>